<reference evidence="1 2" key="1">
    <citation type="submission" date="2020-02" db="EMBL/GenBank/DDBJ databases">
        <authorList>
            <person name="Ferguson B K."/>
        </authorList>
    </citation>
    <scope>NUCLEOTIDE SEQUENCE [LARGE SCALE GENOMIC DNA]</scope>
</reference>
<accession>A0A6H5GQ58</accession>
<evidence type="ECO:0000313" key="2">
    <source>
        <dbReference type="Proteomes" id="UP000479000"/>
    </source>
</evidence>
<organism evidence="1 2">
    <name type="scientific">Nesidiocoris tenuis</name>
    <dbReference type="NCBI Taxonomy" id="355587"/>
    <lineage>
        <taxon>Eukaryota</taxon>
        <taxon>Metazoa</taxon>
        <taxon>Ecdysozoa</taxon>
        <taxon>Arthropoda</taxon>
        <taxon>Hexapoda</taxon>
        <taxon>Insecta</taxon>
        <taxon>Pterygota</taxon>
        <taxon>Neoptera</taxon>
        <taxon>Paraneoptera</taxon>
        <taxon>Hemiptera</taxon>
        <taxon>Heteroptera</taxon>
        <taxon>Panheteroptera</taxon>
        <taxon>Cimicomorpha</taxon>
        <taxon>Miridae</taxon>
        <taxon>Dicyphina</taxon>
        <taxon>Nesidiocoris</taxon>
    </lineage>
</organism>
<protein>
    <submittedName>
        <fullName evidence="1">Uncharacterized protein</fullName>
    </submittedName>
</protein>
<evidence type="ECO:0000313" key="1">
    <source>
        <dbReference type="EMBL" id="CAB0005976.1"/>
    </source>
</evidence>
<sequence length="118" mass="13904">MPERSYLLFRRFCSKLSRSTSKSYFCYFTDSVLNKSLLLRSPQNRPVSVVMHRISDRTSHSHQPACRYRNGTYKESSRDSHNGIIDPASRRWASLRILPANFFIIQYRQPERCTILLS</sequence>
<dbReference type="EMBL" id="CADCXU010017044">
    <property type="protein sequence ID" value="CAB0005976.1"/>
    <property type="molecule type" value="Genomic_DNA"/>
</dbReference>
<dbReference type="AlphaFoldDB" id="A0A6H5GQ58"/>
<keyword evidence="2" id="KW-1185">Reference proteome</keyword>
<feature type="non-terminal residue" evidence="1">
    <location>
        <position position="118"/>
    </location>
</feature>
<gene>
    <name evidence="1" type="ORF">NTEN_LOCUS11453</name>
</gene>
<dbReference type="Proteomes" id="UP000479000">
    <property type="component" value="Unassembled WGS sequence"/>
</dbReference>
<name>A0A6H5GQ58_9HEMI</name>
<proteinExistence type="predicted"/>